<sequence>MHFASNDQKTLGARPTPQASRNTLLAAFAPSPTYSPTHLNRFQPRTTPSPTCCTPTQVIIDLSTTVVIQDFHRYYSSDINSFSPTYFATADGSLITPALTDDLWNANLDLLFTAALAMLFLRNVAVVIDYLRRGRNRNKTILYLLFISQALAPASFVPSLLCFFNQYINCTLVVTISSTVGAVALAILLSGIIGIKTYRCMNDSKIIGGFITLLALAHLAFVILDAITMRGTRRIAGSCLRTTDLHYMRIAVALLMGECCLMMLCFVYTAIKYRKTPGARGRISLRMSMEDLLLDTPDDADRGITLDGPQLRMDEKASTPERAINHVPPRSSTLRISSELPVVHPDDGRSHARKSMASSFSRLSRLLSNMANLKKVMRDELLYTCVITIIITLALVFTFTGVNVKNGLSVTSWISLTWGLVSIFVIHSSGRVVRRQERDSLMRYAAARASRAVWSMPKSARTNDFWVSTRTSNRRDTFLSKDTELSNPFSETRQDRRPSYQSGITSSSGSGLPSPLSPEIAIENLSESVALPPSAQDSRFHTPTPVAVQGEDVDTIQSFPSNWHTGRSAET</sequence>
<evidence type="ECO:0000313" key="4">
    <source>
        <dbReference type="Proteomes" id="UP000559027"/>
    </source>
</evidence>
<feature type="transmembrane region" description="Helical" evidence="2">
    <location>
        <begin position="110"/>
        <end position="131"/>
    </location>
</feature>
<gene>
    <name evidence="3" type="ORF">D9756_003893</name>
</gene>
<dbReference type="EMBL" id="JAACJO010000007">
    <property type="protein sequence ID" value="KAF5355980.1"/>
    <property type="molecule type" value="Genomic_DNA"/>
</dbReference>
<keyword evidence="2" id="KW-1133">Transmembrane helix</keyword>
<feature type="transmembrane region" description="Helical" evidence="2">
    <location>
        <begin position="207"/>
        <end position="227"/>
    </location>
</feature>
<feature type="region of interest" description="Disordered" evidence="1">
    <location>
        <begin position="30"/>
        <end position="49"/>
    </location>
</feature>
<evidence type="ECO:0000256" key="2">
    <source>
        <dbReference type="SAM" id="Phobius"/>
    </source>
</evidence>
<keyword evidence="4" id="KW-1185">Reference proteome</keyword>
<dbReference type="Proteomes" id="UP000559027">
    <property type="component" value="Unassembled WGS sequence"/>
</dbReference>
<evidence type="ECO:0000313" key="3">
    <source>
        <dbReference type="EMBL" id="KAF5355980.1"/>
    </source>
</evidence>
<feature type="transmembrane region" description="Helical" evidence="2">
    <location>
        <begin position="247"/>
        <end position="271"/>
    </location>
</feature>
<feature type="compositionally biased region" description="Polar residues" evidence="1">
    <location>
        <begin position="555"/>
        <end position="565"/>
    </location>
</feature>
<reference evidence="3 4" key="1">
    <citation type="journal article" date="2020" name="ISME J.">
        <title>Uncovering the hidden diversity of litter-decomposition mechanisms in mushroom-forming fungi.</title>
        <authorList>
            <person name="Floudas D."/>
            <person name="Bentzer J."/>
            <person name="Ahren D."/>
            <person name="Johansson T."/>
            <person name="Persson P."/>
            <person name="Tunlid A."/>
        </authorList>
    </citation>
    <scope>NUCLEOTIDE SEQUENCE [LARGE SCALE GENOMIC DNA]</scope>
    <source>
        <strain evidence="3 4">CBS 146.42</strain>
    </source>
</reference>
<name>A0A8H5D9G2_9AGAR</name>
<accession>A0A8H5D9G2</accession>
<feature type="compositionally biased region" description="Low complexity" evidence="1">
    <location>
        <begin position="506"/>
        <end position="518"/>
    </location>
</feature>
<comment type="caution">
    <text evidence="3">The sequence shown here is derived from an EMBL/GenBank/DDBJ whole genome shotgun (WGS) entry which is preliminary data.</text>
</comment>
<organism evidence="3 4">
    <name type="scientific">Leucocoprinus leucothites</name>
    <dbReference type="NCBI Taxonomy" id="201217"/>
    <lineage>
        <taxon>Eukaryota</taxon>
        <taxon>Fungi</taxon>
        <taxon>Dikarya</taxon>
        <taxon>Basidiomycota</taxon>
        <taxon>Agaricomycotina</taxon>
        <taxon>Agaricomycetes</taxon>
        <taxon>Agaricomycetidae</taxon>
        <taxon>Agaricales</taxon>
        <taxon>Agaricineae</taxon>
        <taxon>Agaricaceae</taxon>
        <taxon>Leucocoprinus</taxon>
    </lineage>
</organism>
<feature type="transmembrane region" description="Helical" evidence="2">
    <location>
        <begin position="381"/>
        <end position="401"/>
    </location>
</feature>
<dbReference type="OrthoDB" id="3267487at2759"/>
<feature type="region of interest" description="Disordered" evidence="1">
    <location>
        <begin position="478"/>
        <end position="571"/>
    </location>
</feature>
<feature type="transmembrane region" description="Helical" evidence="2">
    <location>
        <begin position="143"/>
        <end position="168"/>
    </location>
</feature>
<keyword evidence="2" id="KW-0472">Membrane</keyword>
<dbReference type="AlphaFoldDB" id="A0A8H5D9G2"/>
<evidence type="ECO:0000256" key="1">
    <source>
        <dbReference type="SAM" id="MobiDB-lite"/>
    </source>
</evidence>
<feature type="transmembrane region" description="Helical" evidence="2">
    <location>
        <begin position="413"/>
        <end position="433"/>
    </location>
</feature>
<keyword evidence="2" id="KW-0812">Transmembrane</keyword>
<protein>
    <submittedName>
        <fullName evidence="3">Uncharacterized protein</fullName>
    </submittedName>
</protein>
<proteinExistence type="predicted"/>
<feature type="transmembrane region" description="Helical" evidence="2">
    <location>
        <begin position="174"/>
        <end position="195"/>
    </location>
</feature>